<dbReference type="EMBL" id="JBHTEF010000001">
    <property type="protein sequence ID" value="MFC7580124.1"/>
    <property type="molecule type" value="Genomic_DNA"/>
</dbReference>
<evidence type="ECO:0000313" key="2">
    <source>
        <dbReference type="EMBL" id="MFC7580124.1"/>
    </source>
</evidence>
<dbReference type="InterPro" id="IPR011701">
    <property type="entry name" value="MFS"/>
</dbReference>
<protein>
    <submittedName>
        <fullName evidence="2">CynX/NimT family MFS transporter</fullName>
    </submittedName>
</protein>
<comment type="caution">
    <text evidence="2">The sequence shown here is derived from an EMBL/GenBank/DDBJ whole genome shotgun (WGS) entry which is preliminary data.</text>
</comment>
<keyword evidence="1" id="KW-0472">Membrane</keyword>
<feature type="transmembrane region" description="Helical" evidence="1">
    <location>
        <begin position="149"/>
        <end position="168"/>
    </location>
</feature>
<dbReference type="PANTHER" id="PTHR23523">
    <property type="match status" value="1"/>
</dbReference>
<dbReference type="Proteomes" id="UP001596527">
    <property type="component" value="Unassembled WGS sequence"/>
</dbReference>
<feature type="transmembrane region" description="Helical" evidence="1">
    <location>
        <begin position="366"/>
        <end position="389"/>
    </location>
</feature>
<feature type="transmembrane region" description="Helical" evidence="1">
    <location>
        <begin position="21"/>
        <end position="40"/>
    </location>
</feature>
<feature type="transmembrane region" description="Helical" evidence="1">
    <location>
        <begin position="278"/>
        <end position="299"/>
    </location>
</feature>
<sequence>MSASPSGTGDEGDAGRGFSKAWAIVPAASFLLFTTVLRSPVTAVPPLLERIQGDLGMSNVAAGLLTSIPVLCFGAMTPFASGWLRRTGINLGALNALVLVLVGSLLRSSGTQWAAVAGTAVIGAGITLGNLVAPMVIGRDFRRRAATMTGLYSAAVNVAVWLSTLVAVPLANVVGWRGSAAFWGVIPAMAAGIVWAWVFPAGSRSVRASVVRRAGLKTGDASALRLDTPTAGRTVLRSPAAWMMAAAFCGHTFAYYAIAGWLPRILRETEGMSEAGAGAAASVFHLTGIVGPLLVPVMLGALRWPVTRVMGVVCASWLVLPVGLVALPGWWLAWCVVSGVAQGALFTALFTLIIQRSRTVDENRRTSALVQTLGYVVASLGPVVVGWLRDATGGWMLPLAAITLALAAMTVCSQWVARGFGVEGAAPGRGARPSPSL</sequence>
<feature type="transmembrane region" description="Helical" evidence="1">
    <location>
        <begin position="306"/>
        <end position="325"/>
    </location>
</feature>
<keyword evidence="1" id="KW-0812">Transmembrane</keyword>
<reference evidence="3" key="1">
    <citation type="journal article" date="2019" name="Int. J. Syst. Evol. Microbiol.">
        <title>The Global Catalogue of Microorganisms (GCM) 10K type strain sequencing project: providing services to taxonomists for standard genome sequencing and annotation.</title>
        <authorList>
            <consortium name="The Broad Institute Genomics Platform"/>
            <consortium name="The Broad Institute Genome Sequencing Center for Infectious Disease"/>
            <person name="Wu L."/>
            <person name="Ma J."/>
        </authorList>
    </citation>
    <scope>NUCLEOTIDE SEQUENCE [LARGE SCALE GENOMIC DNA]</scope>
    <source>
        <strain evidence="3">CCUG 56698</strain>
    </source>
</reference>
<gene>
    <name evidence="2" type="ORF">ACFQWG_02665</name>
</gene>
<dbReference type="PANTHER" id="PTHR23523:SF2">
    <property type="entry name" value="2-NITROIMIDAZOLE TRANSPORTER"/>
    <property type="match status" value="1"/>
</dbReference>
<keyword evidence="1" id="KW-1133">Transmembrane helix</keyword>
<feature type="transmembrane region" description="Helical" evidence="1">
    <location>
        <begin position="180"/>
        <end position="199"/>
    </location>
</feature>
<organism evidence="2 3">
    <name type="scientific">Schaalia naturae</name>
    <dbReference type="NCBI Taxonomy" id="635203"/>
    <lineage>
        <taxon>Bacteria</taxon>
        <taxon>Bacillati</taxon>
        <taxon>Actinomycetota</taxon>
        <taxon>Actinomycetes</taxon>
        <taxon>Actinomycetales</taxon>
        <taxon>Actinomycetaceae</taxon>
        <taxon>Schaalia</taxon>
    </lineage>
</organism>
<dbReference type="InterPro" id="IPR036259">
    <property type="entry name" value="MFS_trans_sf"/>
</dbReference>
<name>A0ABW2SJ23_9ACTO</name>
<feature type="transmembrane region" description="Helical" evidence="1">
    <location>
        <begin position="240"/>
        <end position="258"/>
    </location>
</feature>
<feature type="transmembrane region" description="Helical" evidence="1">
    <location>
        <begin position="87"/>
        <end position="106"/>
    </location>
</feature>
<evidence type="ECO:0000313" key="3">
    <source>
        <dbReference type="Proteomes" id="UP001596527"/>
    </source>
</evidence>
<dbReference type="RefSeq" id="WP_380971848.1">
    <property type="nucleotide sequence ID" value="NZ_JBHTEF010000001.1"/>
</dbReference>
<dbReference type="Gene3D" id="1.20.1250.20">
    <property type="entry name" value="MFS general substrate transporter like domains"/>
    <property type="match status" value="2"/>
</dbReference>
<feature type="transmembrane region" description="Helical" evidence="1">
    <location>
        <begin position="112"/>
        <end position="137"/>
    </location>
</feature>
<feature type="transmembrane region" description="Helical" evidence="1">
    <location>
        <begin position="331"/>
        <end position="354"/>
    </location>
</feature>
<dbReference type="InterPro" id="IPR052524">
    <property type="entry name" value="MFS_Cyanate_Porter"/>
</dbReference>
<evidence type="ECO:0000256" key="1">
    <source>
        <dbReference type="SAM" id="Phobius"/>
    </source>
</evidence>
<proteinExistence type="predicted"/>
<keyword evidence="3" id="KW-1185">Reference proteome</keyword>
<accession>A0ABW2SJ23</accession>
<feature type="transmembrane region" description="Helical" evidence="1">
    <location>
        <begin position="60"/>
        <end position="80"/>
    </location>
</feature>
<feature type="transmembrane region" description="Helical" evidence="1">
    <location>
        <begin position="395"/>
        <end position="417"/>
    </location>
</feature>
<dbReference type="Pfam" id="PF07690">
    <property type="entry name" value="MFS_1"/>
    <property type="match status" value="1"/>
</dbReference>
<dbReference type="SUPFAM" id="SSF103473">
    <property type="entry name" value="MFS general substrate transporter"/>
    <property type="match status" value="1"/>
</dbReference>